<dbReference type="Gene3D" id="3.40.640.10">
    <property type="entry name" value="Type I PLP-dependent aspartate aminotransferase-like (Major domain)"/>
    <property type="match status" value="1"/>
</dbReference>
<evidence type="ECO:0000256" key="2">
    <source>
        <dbReference type="ARBA" id="ARBA00009533"/>
    </source>
</evidence>
<comment type="cofactor">
    <cofactor evidence="1">
        <name>pyridoxal 5'-phosphate</name>
        <dbReference type="ChEBI" id="CHEBI:597326"/>
    </cofactor>
</comment>
<dbReference type="AlphaFoldDB" id="A0A170PQM6"/>
<dbReference type="EMBL" id="CZRL01000019">
    <property type="protein sequence ID" value="CUS50296.1"/>
    <property type="molecule type" value="Genomic_DNA"/>
</dbReference>
<dbReference type="PRINTS" id="PR00800">
    <property type="entry name" value="YHDCRBOXLASE"/>
</dbReference>
<accession>A0A170PQM6</accession>
<dbReference type="GO" id="GO:0005737">
    <property type="term" value="C:cytoplasm"/>
    <property type="evidence" value="ECO:0007669"/>
    <property type="project" value="TreeGrafter"/>
</dbReference>
<comment type="similarity">
    <text evidence="2">Belongs to the group II decarboxylase family.</text>
</comment>
<dbReference type="InterPro" id="IPR015422">
    <property type="entry name" value="PyrdxlP-dep_Trfase_small"/>
</dbReference>
<dbReference type="PANTHER" id="PTHR11999:SF70">
    <property type="entry name" value="MIP05841P"/>
    <property type="match status" value="1"/>
</dbReference>
<evidence type="ECO:0000313" key="6">
    <source>
        <dbReference type="EMBL" id="CUS50296.1"/>
    </source>
</evidence>
<dbReference type="InterPro" id="IPR002129">
    <property type="entry name" value="PyrdxlP-dep_de-COase"/>
</dbReference>
<proteinExistence type="inferred from homology"/>
<organism evidence="6">
    <name type="scientific">hydrothermal vent metagenome</name>
    <dbReference type="NCBI Taxonomy" id="652676"/>
    <lineage>
        <taxon>unclassified sequences</taxon>
        <taxon>metagenomes</taxon>
        <taxon>ecological metagenomes</taxon>
    </lineage>
</organism>
<evidence type="ECO:0000256" key="4">
    <source>
        <dbReference type="ARBA" id="ARBA00022898"/>
    </source>
</evidence>
<keyword evidence="4" id="KW-0663">Pyridoxal phosphate</keyword>
<evidence type="ECO:0000256" key="5">
    <source>
        <dbReference type="ARBA" id="ARBA00023239"/>
    </source>
</evidence>
<reference evidence="6" key="1">
    <citation type="submission" date="2015-10" db="EMBL/GenBank/DDBJ databases">
        <authorList>
            <person name="Gilbert D.G."/>
        </authorList>
    </citation>
    <scope>NUCLEOTIDE SEQUENCE</scope>
</reference>
<gene>
    <name evidence="6" type="ORF">MGWOODY_XGa475</name>
</gene>
<keyword evidence="5 6" id="KW-0456">Lyase</keyword>
<evidence type="ECO:0000256" key="3">
    <source>
        <dbReference type="ARBA" id="ARBA00022793"/>
    </source>
</evidence>
<evidence type="ECO:0000256" key="1">
    <source>
        <dbReference type="ARBA" id="ARBA00001933"/>
    </source>
</evidence>
<name>A0A170PQM6_9ZZZZ</name>
<protein>
    <submittedName>
        <fullName evidence="6">Aromatic-L-amino-acid decarboxylase</fullName>
        <ecNumber evidence="6">4.1.1.28</ecNumber>
    </submittedName>
</protein>
<dbReference type="GO" id="GO:0006520">
    <property type="term" value="P:amino acid metabolic process"/>
    <property type="evidence" value="ECO:0007669"/>
    <property type="project" value="InterPro"/>
</dbReference>
<dbReference type="SUPFAM" id="SSF53383">
    <property type="entry name" value="PLP-dependent transferases"/>
    <property type="match status" value="1"/>
</dbReference>
<dbReference type="PANTHER" id="PTHR11999">
    <property type="entry name" value="GROUP II PYRIDOXAL-5-PHOSPHATE DECARBOXYLASE"/>
    <property type="match status" value="1"/>
</dbReference>
<dbReference type="EC" id="4.1.1.28" evidence="6"/>
<keyword evidence="3" id="KW-0210">Decarboxylase</keyword>
<sequence length="390" mass="43254">MTHWQSPSWFAYFPANSSPPAILGELAAAGLAVQGMLWSTSPAVTEIESAVLDWLVDLMALPQSWKMSGPGGGVIQMSASDSTHTALVVARERHDEPVDRLVVYASTQAHSSIEKGARVAGYKHVRLVDVDGNFALDTTALAQAIEKDVTSGLTPVFIVSALGTTGTGAVDPIDAIGELTRRYGMWHHVDAAWAGNAMICAEHRLHQGTLENVDSYTFNPHKWLFTNFDCNVFWVADRKPLLDALSILPPYLRNEASDSGQVVDYRDWHVPLGRRFRALKLWWVLRSYGAEGLRHHIREHIHMAKELTQRLEIDDRFRLVAPTDFALVSFSHVNGDAATQGIADAINDSGKAMVTTSRINDQTFVRVSIGQTRTEQRHVDELWKMICDFA</sequence>
<dbReference type="InterPro" id="IPR010977">
    <property type="entry name" value="Aromatic_deC"/>
</dbReference>
<dbReference type="GO" id="GO:0030170">
    <property type="term" value="F:pyridoxal phosphate binding"/>
    <property type="evidence" value="ECO:0007669"/>
    <property type="project" value="InterPro"/>
</dbReference>
<dbReference type="Gene3D" id="3.90.1150.10">
    <property type="entry name" value="Aspartate Aminotransferase, domain 1"/>
    <property type="match status" value="1"/>
</dbReference>
<dbReference type="InterPro" id="IPR015421">
    <property type="entry name" value="PyrdxlP-dep_Trfase_major"/>
</dbReference>
<dbReference type="GO" id="GO:0019752">
    <property type="term" value="P:carboxylic acid metabolic process"/>
    <property type="evidence" value="ECO:0007669"/>
    <property type="project" value="InterPro"/>
</dbReference>
<dbReference type="Pfam" id="PF00282">
    <property type="entry name" value="Pyridoxal_deC"/>
    <property type="match status" value="1"/>
</dbReference>
<dbReference type="GO" id="GO:0004058">
    <property type="term" value="F:aromatic-L-amino-acid decarboxylase activity"/>
    <property type="evidence" value="ECO:0007669"/>
    <property type="project" value="UniProtKB-EC"/>
</dbReference>
<dbReference type="InterPro" id="IPR015424">
    <property type="entry name" value="PyrdxlP-dep_Trfase"/>
</dbReference>